<feature type="transmembrane region" description="Helical" evidence="10">
    <location>
        <begin position="199"/>
        <end position="221"/>
    </location>
</feature>
<dbReference type="KEGG" id="emo:DM558_09970"/>
<organism evidence="11 12">
    <name type="scientific">Entomomonas moraniae</name>
    <dbReference type="NCBI Taxonomy" id="2213226"/>
    <lineage>
        <taxon>Bacteria</taxon>
        <taxon>Pseudomonadati</taxon>
        <taxon>Pseudomonadota</taxon>
        <taxon>Gammaproteobacteria</taxon>
        <taxon>Pseudomonadales</taxon>
        <taxon>Pseudomonadaceae</taxon>
        <taxon>Entomomonas</taxon>
    </lineage>
</organism>
<evidence type="ECO:0000256" key="1">
    <source>
        <dbReference type="ARBA" id="ARBA00004429"/>
    </source>
</evidence>
<dbReference type="RefSeq" id="WP_127163873.1">
    <property type="nucleotide sequence ID" value="NZ_CP029822.1"/>
</dbReference>
<feature type="transmembrane region" description="Helical" evidence="10">
    <location>
        <begin position="313"/>
        <end position="340"/>
    </location>
</feature>
<feature type="transmembrane region" description="Helical" evidence="10">
    <location>
        <begin position="166"/>
        <end position="187"/>
    </location>
</feature>
<dbReference type="GO" id="GO:0015297">
    <property type="term" value="F:antiporter activity"/>
    <property type="evidence" value="ECO:0007669"/>
    <property type="project" value="UniProtKB-KW"/>
</dbReference>
<feature type="transmembrane region" description="Helical" evidence="10">
    <location>
        <begin position="390"/>
        <end position="411"/>
    </location>
</feature>
<dbReference type="NCBIfam" id="TIGR00797">
    <property type="entry name" value="matE"/>
    <property type="match status" value="1"/>
</dbReference>
<dbReference type="Pfam" id="PF01554">
    <property type="entry name" value="MatE"/>
    <property type="match status" value="2"/>
</dbReference>
<dbReference type="PANTHER" id="PTHR43298">
    <property type="entry name" value="MULTIDRUG RESISTANCE PROTEIN NORM-RELATED"/>
    <property type="match status" value="1"/>
</dbReference>
<sequence length="458" mass="49878">MNATFKNQFRIEIKALFSLTLPILIAQLAYTSMGFVDAMMAGHFSKHDLAAIALGNSIWIPIYLLMTGIILATTPKVANLFGACNNKEIGPLVRQSLWMAFFVVVVVIVLLLSAHPLLVFMGASEDTSLLTMKFLHGIACGMPAIAFYQVFRCLSDGIGRPKPSMVLGVIGLTLNIPVNYVMVFGKLGFPAMGGAGCGIASASVMWFMCFGFVWWISYGHAYKSCEIFKRFDMPNWKVIGDLLRIGVPIGVAVFTEASIFSVIALLIAKLGDDVVSGHMIALNFSSLVFMVPLAISIAITVRVGQAMGRKDAVAARFSASVGVVVAFVLAFISMSLMLIFRENVAALYTKDHTVLMLASHLIIFAALYQLPDAIQVTCAGALRGYQDTGIIMFITVVSYWVIAMPIGYSLGLTHFWGDPQGPAGFWTSLIIGLAFASVMLGMRFLYQSRRQIRMLSYS</sequence>
<keyword evidence="8 10" id="KW-0472">Membrane</keyword>
<evidence type="ECO:0000256" key="8">
    <source>
        <dbReference type="ARBA" id="ARBA00023136"/>
    </source>
</evidence>
<evidence type="ECO:0000256" key="5">
    <source>
        <dbReference type="ARBA" id="ARBA00022692"/>
    </source>
</evidence>
<dbReference type="AlphaFoldDB" id="A0A3Q9JJI1"/>
<comment type="subcellular location">
    <subcellularLocation>
        <location evidence="1">Cell inner membrane</location>
        <topology evidence="1">Multi-pass membrane protein</topology>
    </subcellularLocation>
</comment>
<evidence type="ECO:0000256" key="10">
    <source>
        <dbReference type="SAM" id="Phobius"/>
    </source>
</evidence>
<dbReference type="GO" id="GO:0042910">
    <property type="term" value="F:xenobiotic transmembrane transporter activity"/>
    <property type="evidence" value="ECO:0007669"/>
    <property type="project" value="InterPro"/>
</dbReference>
<keyword evidence="12" id="KW-1185">Reference proteome</keyword>
<keyword evidence="4" id="KW-1003">Cell membrane</keyword>
<evidence type="ECO:0000256" key="6">
    <source>
        <dbReference type="ARBA" id="ARBA00022989"/>
    </source>
</evidence>
<dbReference type="PIRSF" id="PIRSF006603">
    <property type="entry name" value="DinF"/>
    <property type="match status" value="1"/>
</dbReference>
<feature type="transmembrane region" description="Helical" evidence="10">
    <location>
        <begin position="352"/>
        <end position="370"/>
    </location>
</feature>
<evidence type="ECO:0000256" key="7">
    <source>
        <dbReference type="ARBA" id="ARBA00023065"/>
    </source>
</evidence>
<dbReference type="InterPro" id="IPR048279">
    <property type="entry name" value="MdtK-like"/>
</dbReference>
<dbReference type="GO" id="GO:0006811">
    <property type="term" value="P:monoatomic ion transport"/>
    <property type="evidence" value="ECO:0007669"/>
    <property type="project" value="UniProtKB-KW"/>
</dbReference>
<evidence type="ECO:0000256" key="4">
    <source>
        <dbReference type="ARBA" id="ARBA00022475"/>
    </source>
</evidence>
<keyword evidence="6 10" id="KW-1133">Transmembrane helix</keyword>
<feature type="transmembrane region" description="Helical" evidence="10">
    <location>
        <begin position="58"/>
        <end position="84"/>
    </location>
</feature>
<evidence type="ECO:0000313" key="12">
    <source>
        <dbReference type="Proteomes" id="UP000273143"/>
    </source>
</evidence>
<dbReference type="EMBL" id="CP029822">
    <property type="protein sequence ID" value="AZS51079.1"/>
    <property type="molecule type" value="Genomic_DNA"/>
</dbReference>
<accession>A0A3Q9JJI1</accession>
<dbReference type="GO" id="GO:0005886">
    <property type="term" value="C:plasma membrane"/>
    <property type="evidence" value="ECO:0007669"/>
    <property type="project" value="UniProtKB-SubCell"/>
</dbReference>
<gene>
    <name evidence="11" type="ORF">DM558_09970</name>
</gene>
<dbReference type="InterPro" id="IPR050222">
    <property type="entry name" value="MATE_MdtK"/>
</dbReference>
<feature type="transmembrane region" description="Helical" evidence="10">
    <location>
        <begin position="423"/>
        <end position="446"/>
    </location>
</feature>
<keyword evidence="5 10" id="KW-0812">Transmembrane</keyword>
<reference evidence="12" key="1">
    <citation type="submission" date="2018-06" db="EMBL/GenBank/DDBJ databases">
        <title>Complete genome of Pseudomonas insecticola strain QZS01.</title>
        <authorList>
            <person name="Wang J."/>
            <person name="Su Q."/>
        </authorList>
    </citation>
    <scope>NUCLEOTIDE SEQUENCE [LARGE SCALE GENOMIC DNA]</scope>
    <source>
        <strain evidence="12">QZS01</strain>
    </source>
</reference>
<feature type="transmembrane region" description="Helical" evidence="10">
    <location>
        <begin position="242"/>
        <end position="268"/>
    </location>
</feature>
<dbReference type="CDD" id="cd13131">
    <property type="entry name" value="MATE_NorM_like"/>
    <property type="match status" value="1"/>
</dbReference>
<evidence type="ECO:0000313" key="11">
    <source>
        <dbReference type="EMBL" id="AZS51079.1"/>
    </source>
</evidence>
<keyword evidence="3" id="KW-0050">Antiport</keyword>
<feature type="transmembrane region" description="Helical" evidence="10">
    <location>
        <begin position="134"/>
        <end position="154"/>
    </location>
</feature>
<feature type="transmembrane region" description="Helical" evidence="10">
    <location>
        <begin position="96"/>
        <end position="114"/>
    </location>
</feature>
<keyword evidence="7" id="KW-0406">Ion transport</keyword>
<evidence type="ECO:0000256" key="9">
    <source>
        <dbReference type="ARBA" id="ARBA00031636"/>
    </source>
</evidence>
<evidence type="ECO:0000256" key="2">
    <source>
        <dbReference type="ARBA" id="ARBA00022448"/>
    </source>
</evidence>
<feature type="transmembrane region" description="Helical" evidence="10">
    <location>
        <begin position="280"/>
        <end position="301"/>
    </location>
</feature>
<dbReference type="Proteomes" id="UP000273143">
    <property type="component" value="Chromosome"/>
</dbReference>
<dbReference type="PANTHER" id="PTHR43298:SF2">
    <property type="entry name" value="FMN_FAD EXPORTER YEEO-RELATED"/>
    <property type="match status" value="1"/>
</dbReference>
<dbReference type="InterPro" id="IPR002528">
    <property type="entry name" value="MATE_fam"/>
</dbReference>
<name>A0A3Q9JJI1_9GAMM</name>
<evidence type="ECO:0000256" key="3">
    <source>
        <dbReference type="ARBA" id="ARBA00022449"/>
    </source>
</evidence>
<protein>
    <recommendedName>
        <fullName evidence="9">Multidrug-efflux transporter</fullName>
    </recommendedName>
</protein>
<proteinExistence type="predicted"/>
<keyword evidence="2" id="KW-0813">Transport</keyword>